<comment type="caution">
    <text evidence="1">The sequence shown here is derived from an EMBL/GenBank/DDBJ whole genome shotgun (WGS) entry which is preliminary data.</text>
</comment>
<organism evidence="1 2">
    <name type="scientific">Ameca splendens</name>
    <dbReference type="NCBI Taxonomy" id="208324"/>
    <lineage>
        <taxon>Eukaryota</taxon>
        <taxon>Metazoa</taxon>
        <taxon>Chordata</taxon>
        <taxon>Craniata</taxon>
        <taxon>Vertebrata</taxon>
        <taxon>Euteleostomi</taxon>
        <taxon>Actinopterygii</taxon>
        <taxon>Neopterygii</taxon>
        <taxon>Teleostei</taxon>
        <taxon>Neoteleostei</taxon>
        <taxon>Acanthomorphata</taxon>
        <taxon>Ovalentaria</taxon>
        <taxon>Atherinomorphae</taxon>
        <taxon>Cyprinodontiformes</taxon>
        <taxon>Goodeidae</taxon>
        <taxon>Ameca</taxon>
    </lineage>
</organism>
<accession>A0ABV0ZRV3</accession>
<protein>
    <submittedName>
        <fullName evidence="1">Uncharacterized protein</fullName>
    </submittedName>
</protein>
<proteinExistence type="predicted"/>
<dbReference type="EMBL" id="JAHRIP010069348">
    <property type="protein sequence ID" value="MEQ2308614.1"/>
    <property type="molecule type" value="Genomic_DNA"/>
</dbReference>
<dbReference type="Proteomes" id="UP001469553">
    <property type="component" value="Unassembled WGS sequence"/>
</dbReference>
<name>A0ABV0ZRV3_9TELE</name>
<gene>
    <name evidence="1" type="ORF">AMECASPLE_030008</name>
</gene>
<evidence type="ECO:0000313" key="2">
    <source>
        <dbReference type="Proteomes" id="UP001469553"/>
    </source>
</evidence>
<keyword evidence="2" id="KW-1185">Reference proteome</keyword>
<evidence type="ECO:0000313" key="1">
    <source>
        <dbReference type="EMBL" id="MEQ2308614.1"/>
    </source>
</evidence>
<reference evidence="1 2" key="1">
    <citation type="submission" date="2021-06" db="EMBL/GenBank/DDBJ databases">
        <authorList>
            <person name="Palmer J.M."/>
        </authorList>
    </citation>
    <scope>NUCLEOTIDE SEQUENCE [LARGE SCALE GENOMIC DNA]</scope>
    <source>
        <strain evidence="1 2">AS_MEX2019</strain>
        <tissue evidence="1">Muscle</tissue>
    </source>
</reference>
<sequence>MLDDLPIDPSWRAHDRVSLPHSSDQRTHRPFTSSLSPVIFFSFLSPYTHSPTPPTHFSHTGTHNLPPFFQPMAGNPTSETGISCSRSTLARVLKNRLVSFMALTSQLSLPWGISLTYIISCHLSNFNIDQDK</sequence>